<dbReference type="AlphaFoldDB" id="A0A1I7VLV6"/>
<reference evidence="4" key="2">
    <citation type="submission" date="2016-11" db="UniProtKB">
        <authorList>
            <consortium name="WormBaseParasite"/>
        </authorList>
    </citation>
    <scope>IDENTIFICATION</scope>
</reference>
<feature type="compositionally biased region" description="Basic and acidic residues" evidence="1">
    <location>
        <begin position="73"/>
        <end position="87"/>
    </location>
</feature>
<dbReference type="GeneID" id="9937543"/>
<dbReference type="Proteomes" id="UP000095285">
    <property type="component" value="Unassembled WGS sequence"/>
</dbReference>
<gene>
    <name evidence="2 4" type="ORF">LOAG_00175</name>
</gene>
<evidence type="ECO:0000313" key="2">
    <source>
        <dbReference type="EMBL" id="EFO28318.1"/>
    </source>
</evidence>
<dbReference type="WBParaSite" id="EN70_3963">
    <property type="protein sequence ID" value="EN70_3963"/>
    <property type="gene ID" value="EN70_3963"/>
</dbReference>
<feature type="compositionally biased region" description="Basic and acidic residues" evidence="1">
    <location>
        <begin position="45"/>
        <end position="60"/>
    </location>
</feature>
<dbReference type="EMBL" id="JH712081">
    <property type="protein sequence ID" value="EFO28318.1"/>
    <property type="molecule type" value="Genomic_DNA"/>
</dbReference>
<dbReference type="CTD" id="9937543"/>
<dbReference type="OrthoDB" id="10583892at2759"/>
<keyword evidence="3" id="KW-1185">Reference proteome</keyword>
<accession>A0A1S0UDZ5</accession>
<evidence type="ECO:0000313" key="4">
    <source>
        <dbReference type="WBParaSite" id="EN70_3963"/>
    </source>
</evidence>
<name>A0A1I7VLV6_LOALO</name>
<proteinExistence type="predicted"/>
<sequence length="87" mass="9423">MNNESSSGKLTTESTSNGEQMTVKNETASAEIKKLEASAVTTSTRDSDREKQAEPEEDARTGVLLIPSVPSAGHDDDKKTIKKEEKQ</sequence>
<feature type="region of interest" description="Disordered" evidence="1">
    <location>
        <begin position="1"/>
        <end position="87"/>
    </location>
</feature>
<accession>A0A1I7VLV6</accession>
<dbReference type="KEGG" id="loa:LOAG_00175"/>
<feature type="compositionally biased region" description="Polar residues" evidence="1">
    <location>
        <begin position="1"/>
        <end position="28"/>
    </location>
</feature>
<reference evidence="2 3" key="1">
    <citation type="submission" date="2012-04" db="EMBL/GenBank/DDBJ databases">
        <title>The Genome Sequence of Loa loa.</title>
        <authorList>
            <consortium name="The Broad Institute Genome Sequencing Platform"/>
            <consortium name="Broad Institute Genome Sequencing Center for Infectious Disease"/>
            <person name="Nutman T.B."/>
            <person name="Fink D.L."/>
            <person name="Russ C."/>
            <person name="Young S."/>
            <person name="Zeng Q."/>
            <person name="Gargeya S."/>
            <person name="Alvarado L."/>
            <person name="Berlin A."/>
            <person name="Chapman S.B."/>
            <person name="Chen Z."/>
            <person name="Freedman E."/>
            <person name="Gellesch M."/>
            <person name="Goldberg J."/>
            <person name="Griggs A."/>
            <person name="Gujja S."/>
            <person name="Heilman E.R."/>
            <person name="Heiman D."/>
            <person name="Howarth C."/>
            <person name="Mehta T."/>
            <person name="Neiman D."/>
            <person name="Pearson M."/>
            <person name="Roberts A."/>
            <person name="Saif S."/>
            <person name="Shea T."/>
            <person name="Shenoy N."/>
            <person name="Sisk P."/>
            <person name="Stolte C."/>
            <person name="Sykes S."/>
            <person name="White J."/>
            <person name="Yandava C."/>
            <person name="Haas B."/>
            <person name="Henn M.R."/>
            <person name="Nusbaum C."/>
            <person name="Birren B."/>
        </authorList>
    </citation>
    <scope>NUCLEOTIDE SEQUENCE [LARGE SCALE GENOMIC DNA]</scope>
</reference>
<evidence type="ECO:0000313" key="3">
    <source>
        <dbReference type="Proteomes" id="UP000095285"/>
    </source>
</evidence>
<protein>
    <submittedName>
        <fullName evidence="2 4">Uncharacterized protein</fullName>
    </submittedName>
</protein>
<organism evidence="3 4">
    <name type="scientific">Loa loa</name>
    <name type="common">Eye worm</name>
    <name type="synonym">Filaria loa</name>
    <dbReference type="NCBI Taxonomy" id="7209"/>
    <lineage>
        <taxon>Eukaryota</taxon>
        <taxon>Metazoa</taxon>
        <taxon>Ecdysozoa</taxon>
        <taxon>Nematoda</taxon>
        <taxon>Chromadorea</taxon>
        <taxon>Rhabditida</taxon>
        <taxon>Spirurina</taxon>
        <taxon>Spiruromorpha</taxon>
        <taxon>Filarioidea</taxon>
        <taxon>Onchocercidae</taxon>
        <taxon>Loa</taxon>
    </lineage>
</organism>
<dbReference type="RefSeq" id="XP_003135763.1">
    <property type="nucleotide sequence ID" value="XM_003135715.1"/>
</dbReference>
<evidence type="ECO:0000256" key="1">
    <source>
        <dbReference type="SAM" id="MobiDB-lite"/>
    </source>
</evidence>
<dbReference type="InParanoid" id="A0A1I7VLV6"/>